<dbReference type="PROSITE" id="PS50949">
    <property type="entry name" value="HTH_GNTR"/>
    <property type="match status" value="1"/>
</dbReference>
<evidence type="ECO:0000313" key="7">
    <source>
        <dbReference type="Proteomes" id="UP000298545"/>
    </source>
</evidence>
<keyword evidence="8" id="KW-1185">Reference proteome</keyword>
<evidence type="ECO:0000313" key="6">
    <source>
        <dbReference type="EMBL" id="QYA10504.1"/>
    </source>
</evidence>
<dbReference type="PANTHER" id="PTHR43537:SF5">
    <property type="entry name" value="UXU OPERON TRANSCRIPTIONAL REGULATOR"/>
    <property type="match status" value="1"/>
</dbReference>
<name>A0A4D7DX24_9HYPH</name>
<dbReference type="Pfam" id="PF00392">
    <property type="entry name" value="GntR"/>
    <property type="match status" value="1"/>
</dbReference>
<reference evidence="6 8" key="2">
    <citation type="submission" date="2021-03" db="EMBL/GenBank/DDBJ databases">
        <title>Rapid diversification of plasmids in a genus of pathogenic and nitrogen fixing bacteria.</title>
        <authorList>
            <person name="Weisberg A.J."/>
            <person name="Miller M."/>
            <person name="Ream W."/>
            <person name="Grunwald N.J."/>
            <person name="Chang J.H."/>
        </authorList>
    </citation>
    <scope>NUCLEOTIDE SEQUENCE [LARGE SCALE GENOMIC DNA]</scope>
    <source>
        <strain evidence="6 8">AF3.44</strain>
        <plasmid evidence="6 8">unnamed1</plasmid>
    </source>
</reference>
<proteinExistence type="predicted"/>
<dbReference type="Proteomes" id="UP000298545">
    <property type="component" value="Plasmid pAlCFBP5473"/>
</dbReference>
<evidence type="ECO:0000313" key="5">
    <source>
        <dbReference type="EMBL" id="QCJ00839.1"/>
    </source>
</evidence>
<dbReference type="AlphaFoldDB" id="A0A4D7DX24"/>
<dbReference type="Pfam" id="PF07729">
    <property type="entry name" value="FCD"/>
    <property type="match status" value="1"/>
</dbReference>
<dbReference type="EMBL" id="CP072170">
    <property type="protein sequence ID" value="QYA10504.1"/>
    <property type="molecule type" value="Genomic_DNA"/>
</dbReference>
<evidence type="ECO:0000313" key="8">
    <source>
        <dbReference type="Proteomes" id="UP000826513"/>
    </source>
</evidence>
<dbReference type="InterPro" id="IPR011711">
    <property type="entry name" value="GntR_C"/>
</dbReference>
<dbReference type="GO" id="GO:0003677">
    <property type="term" value="F:DNA binding"/>
    <property type="evidence" value="ECO:0007669"/>
    <property type="project" value="UniProtKB-KW"/>
</dbReference>
<accession>A0A4D7DX24</accession>
<reference evidence="5 7" key="1">
    <citation type="submission" date="2019-04" db="EMBL/GenBank/DDBJ databases">
        <title>Complete genome sequence of Agrobacterium larrymoorei CFBP5473.</title>
        <authorList>
            <person name="Haryono M."/>
            <person name="Chou L."/>
            <person name="Lin Y.-C."/>
            <person name="Lai E.-M."/>
            <person name="Kuo C.-H."/>
        </authorList>
    </citation>
    <scope>NUCLEOTIDE SEQUENCE [LARGE SCALE GENOMIC DNA]</scope>
    <source>
        <strain evidence="5 7">CFBP5473</strain>
        <plasmid evidence="5">pAlCFBP5473</plasmid>
        <plasmid evidence="7">palcfbp5473</plasmid>
    </source>
</reference>
<dbReference type="SMART" id="SM00345">
    <property type="entry name" value="HTH_GNTR"/>
    <property type="match status" value="2"/>
</dbReference>
<keyword evidence="3" id="KW-0804">Transcription</keyword>
<gene>
    <name evidence="5" type="ORF">CFBP5473_22950</name>
    <name evidence="6" type="ORF">J5285_25205</name>
</gene>
<dbReference type="InterPro" id="IPR036390">
    <property type="entry name" value="WH_DNA-bd_sf"/>
</dbReference>
<keyword evidence="5" id="KW-0614">Plasmid</keyword>
<sequence>MANQLHRALASKILRYVRTNGLQAGHHLTEVSLADLLGTSRGPIRAALALLIADGYVQQVPNRGFFLGNVVSEPPAVEQHASSDDEGIYLTIAYDRLVGNIARTVSEPELMRRYDVSRARLRRILMRIATEGWIERREGRGWCFIQLIDSGDAYRESCELRQMLEPAGLINDSFKLDEAILDRLHQQQAMVRDGAWETLNQIEFFEIDAQFHEGLAEMSGNRFLLGTIERQNQLRRLIEYRQTLNREHERVQSNEHFDILDKLKKGLRFEASQMLAHHLGNAKIRNARSGSLVVGAPWTKD</sequence>
<evidence type="ECO:0000256" key="2">
    <source>
        <dbReference type="ARBA" id="ARBA00023125"/>
    </source>
</evidence>
<dbReference type="EMBL" id="CP039693">
    <property type="protein sequence ID" value="QCJ00839.1"/>
    <property type="molecule type" value="Genomic_DNA"/>
</dbReference>
<evidence type="ECO:0000259" key="4">
    <source>
        <dbReference type="PROSITE" id="PS50949"/>
    </source>
</evidence>
<dbReference type="SMART" id="SM00895">
    <property type="entry name" value="FCD"/>
    <property type="match status" value="1"/>
</dbReference>
<geneLocation type="plasmid" evidence="5">
    <name>pAlCFBP5473</name>
</geneLocation>
<dbReference type="SUPFAM" id="SSF48008">
    <property type="entry name" value="GntR ligand-binding domain-like"/>
    <property type="match status" value="1"/>
</dbReference>
<dbReference type="InterPro" id="IPR008920">
    <property type="entry name" value="TF_FadR/GntR_C"/>
</dbReference>
<dbReference type="KEGG" id="alf:CFBP5473_22950"/>
<dbReference type="GO" id="GO:0003700">
    <property type="term" value="F:DNA-binding transcription factor activity"/>
    <property type="evidence" value="ECO:0007669"/>
    <property type="project" value="InterPro"/>
</dbReference>
<dbReference type="InterPro" id="IPR036388">
    <property type="entry name" value="WH-like_DNA-bd_sf"/>
</dbReference>
<protein>
    <submittedName>
        <fullName evidence="5">GntR family transcriptional regulator</fullName>
    </submittedName>
</protein>
<dbReference type="RefSeq" id="WP_051441168.1">
    <property type="nucleotide sequence ID" value="NZ_CP039693.1"/>
</dbReference>
<evidence type="ECO:0000256" key="3">
    <source>
        <dbReference type="ARBA" id="ARBA00023163"/>
    </source>
</evidence>
<geneLocation type="plasmid" evidence="6 8">
    <name>unnamed1</name>
</geneLocation>
<feature type="domain" description="HTH gntR-type" evidence="4">
    <location>
        <begin position="3"/>
        <end position="70"/>
    </location>
</feature>
<keyword evidence="1" id="KW-0805">Transcription regulation</keyword>
<keyword evidence="2" id="KW-0238">DNA-binding</keyword>
<geneLocation type="plasmid" evidence="7">
    <name>palcfbp5473</name>
</geneLocation>
<dbReference type="Proteomes" id="UP000826513">
    <property type="component" value="Plasmid unnamed1"/>
</dbReference>
<dbReference type="Gene3D" id="1.10.10.10">
    <property type="entry name" value="Winged helix-like DNA-binding domain superfamily/Winged helix DNA-binding domain"/>
    <property type="match status" value="2"/>
</dbReference>
<evidence type="ECO:0000256" key="1">
    <source>
        <dbReference type="ARBA" id="ARBA00023015"/>
    </source>
</evidence>
<dbReference type="OrthoDB" id="7005926at2"/>
<dbReference type="InterPro" id="IPR000524">
    <property type="entry name" value="Tscrpt_reg_HTH_GntR"/>
</dbReference>
<organism evidence="5 7">
    <name type="scientific">Agrobacterium larrymoorei</name>
    <dbReference type="NCBI Taxonomy" id="160699"/>
    <lineage>
        <taxon>Bacteria</taxon>
        <taxon>Pseudomonadati</taxon>
        <taxon>Pseudomonadota</taxon>
        <taxon>Alphaproteobacteria</taxon>
        <taxon>Hyphomicrobiales</taxon>
        <taxon>Rhizobiaceae</taxon>
        <taxon>Rhizobium/Agrobacterium group</taxon>
        <taxon>Agrobacterium</taxon>
    </lineage>
</organism>
<dbReference type="Gene3D" id="1.20.120.530">
    <property type="entry name" value="GntR ligand-binding domain-like"/>
    <property type="match status" value="1"/>
</dbReference>
<dbReference type="PANTHER" id="PTHR43537">
    <property type="entry name" value="TRANSCRIPTIONAL REGULATOR, GNTR FAMILY"/>
    <property type="match status" value="1"/>
</dbReference>
<dbReference type="SUPFAM" id="SSF46785">
    <property type="entry name" value="Winged helix' DNA-binding domain"/>
    <property type="match status" value="2"/>
</dbReference>